<comment type="subcellular location">
    <subcellularLocation>
        <location evidence="1">Membrane</location>
        <topology evidence="1">Multi-pass membrane protein</topology>
    </subcellularLocation>
</comment>
<dbReference type="RefSeq" id="XP_030987413.1">
    <property type="nucleotide sequence ID" value="XM_031122579.1"/>
</dbReference>
<name>A0A6P8BJB4_PYRGI</name>
<evidence type="ECO:0000256" key="1">
    <source>
        <dbReference type="ARBA" id="ARBA00004141"/>
    </source>
</evidence>
<dbReference type="AlphaFoldDB" id="A0A6P8BJB4"/>
<feature type="transmembrane region" description="Helical" evidence="5">
    <location>
        <begin position="56"/>
        <end position="75"/>
    </location>
</feature>
<feature type="transmembrane region" description="Helical" evidence="5">
    <location>
        <begin position="132"/>
        <end position="149"/>
    </location>
</feature>
<evidence type="ECO:0000256" key="4">
    <source>
        <dbReference type="ARBA" id="ARBA00023136"/>
    </source>
</evidence>
<evidence type="ECO:0000256" key="2">
    <source>
        <dbReference type="ARBA" id="ARBA00022692"/>
    </source>
</evidence>
<dbReference type="GO" id="GO:0016020">
    <property type="term" value="C:membrane"/>
    <property type="evidence" value="ECO:0007669"/>
    <property type="project" value="UniProtKB-SubCell"/>
</dbReference>
<reference evidence="7" key="2">
    <citation type="submission" date="2019-10" db="EMBL/GenBank/DDBJ databases">
        <authorList>
            <consortium name="NCBI Genome Project"/>
        </authorList>
    </citation>
    <scope>NUCLEOTIDE SEQUENCE</scope>
    <source>
        <strain evidence="7">NI907</strain>
    </source>
</reference>
<feature type="transmembrane region" description="Helical" evidence="5">
    <location>
        <begin position="169"/>
        <end position="195"/>
    </location>
</feature>
<gene>
    <name evidence="7" type="ORF">PgNI_02514</name>
</gene>
<sequence length="295" mass="32559">MNSTMPDGSAAGAAASDAYTYSLYHYNPSIPGAIVVAVIFLLTTVFHFWQLIKTRCWFMIPLAVGGILEVIGYAGRAKSGDESPNWTLGPYIIQAILLLVAPALFAATIYMALGRVIQRVDGESRSFVPLRWLTKIFVTGDVLSFFLQAGGGGYQAVGTLEALENGSNVIIAGLFVQLFCFGCFIVVSIAFHMAIKKQPTRQSSSDIPWQKHLKALYVGSALIMVRSIFRVVEYLQGFSGYLLSHEPYLYVFDALLMICVMIWFNWIHPGEILSPVIGKRWNGDIEEDCSSTQMS</sequence>
<organism evidence="6 7">
    <name type="scientific">Pyricularia grisea</name>
    <name type="common">Crabgrass-specific blast fungus</name>
    <name type="synonym">Magnaporthe grisea</name>
    <dbReference type="NCBI Taxonomy" id="148305"/>
    <lineage>
        <taxon>Eukaryota</taxon>
        <taxon>Fungi</taxon>
        <taxon>Dikarya</taxon>
        <taxon>Ascomycota</taxon>
        <taxon>Pezizomycotina</taxon>
        <taxon>Sordariomycetes</taxon>
        <taxon>Sordariomycetidae</taxon>
        <taxon>Magnaporthales</taxon>
        <taxon>Pyriculariaceae</taxon>
        <taxon>Pyricularia</taxon>
    </lineage>
</organism>
<reference evidence="7" key="3">
    <citation type="submission" date="2025-08" db="UniProtKB">
        <authorList>
            <consortium name="RefSeq"/>
        </authorList>
    </citation>
    <scope>IDENTIFICATION</scope>
    <source>
        <strain evidence="7">NI907</strain>
    </source>
</reference>
<dbReference type="Proteomes" id="UP000515153">
    <property type="component" value="Unplaced"/>
</dbReference>
<dbReference type="Pfam" id="PF04479">
    <property type="entry name" value="RTA1"/>
    <property type="match status" value="1"/>
</dbReference>
<feature type="transmembrane region" description="Helical" evidence="5">
    <location>
        <begin position="91"/>
        <end position="112"/>
    </location>
</feature>
<keyword evidence="3 5" id="KW-1133">Transmembrane helix</keyword>
<protein>
    <submittedName>
        <fullName evidence="7">Uncharacterized protein</fullName>
    </submittedName>
</protein>
<evidence type="ECO:0000256" key="5">
    <source>
        <dbReference type="SAM" id="Phobius"/>
    </source>
</evidence>
<feature type="transmembrane region" description="Helical" evidence="5">
    <location>
        <begin position="30"/>
        <end position="49"/>
    </location>
</feature>
<reference evidence="7" key="1">
    <citation type="journal article" date="2019" name="Mol. Biol. Evol.">
        <title>Blast fungal genomes show frequent chromosomal changes, gene gains and losses, and effector gene turnover.</title>
        <authorList>
            <person name="Gomez Luciano L.B."/>
            <person name="Jason Tsai I."/>
            <person name="Chuma I."/>
            <person name="Tosa Y."/>
            <person name="Chen Y.H."/>
            <person name="Li J.Y."/>
            <person name="Li M.Y."/>
            <person name="Jade Lu M.Y."/>
            <person name="Nakayashiki H."/>
            <person name="Li W.H."/>
        </authorList>
    </citation>
    <scope>NUCLEOTIDE SEQUENCE</scope>
    <source>
        <strain evidence="7">NI907</strain>
    </source>
</reference>
<evidence type="ECO:0000313" key="7">
    <source>
        <dbReference type="RefSeq" id="XP_030987413.1"/>
    </source>
</evidence>
<evidence type="ECO:0000256" key="3">
    <source>
        <dbReference type="ARBA" id="ARBA00022989"/>
    </source>
</evidence>
<keyword evidence="6" id="KW-1185">Reference proteome</keyword>
<dbReference type="PANTHER" id="PTHR31465:SF1">
    <property type="entry name" value="PROTEIN RTA1-RELATED"/>
    <property type="match status" value="1"/>
</dbReference>
<dbReference type="PANTHER" id="PTHR31465">
    <property type="entry name" value="PROTEIN RTA1-RELATED"/>
    <property type="match status" value="1"/>
</dbReference>
<dbReference type="InterPro" id="IPR007568">
    <property type="entry name" value="RTA1"/>
</dbReference>
<feature type="transmembrane region" description="Helical" evidence="5">
    <location>
        <begin position="247"/>
        <end position="267"/>
    </location>
</feature>
<dbReference type="GeneID" id="41957490"/>
<evidence type="ECO:0000313" key="6">
    <source>
        <dbReference type="Proteomes" id="UP000515153"/>
    </source>
</evidence>
<proteinExistence type="predicted"/>
<keyword evidence="2 5" id="KW-0812">Transmembrane</keyword>
<accession>A0A6P8BJB4</accession>
<dbReference type="KEGG" id="pgri:PgNI_02514"/>
<keyword evidence="4 5" id="KW-0472">Membrane</keyword>